<evidence type="ECO:0000256" key="4">
    <source>
        <dbReference type="ARBA" id="ARBA00022741"/>
    </source>
</evidence>
<evidence type="ECO:0000259" key="10">
    <source>
        <dbReference type="Pfam" id="PF18967"/>
    </source>
</evidence>
<protein>
    <submittedName>
        <fullName evidence="11">Pycsar system effector family protein</fullName>
    </submittedName>
</protein>
<feature type="transmembrane region" description="Helical" evidence="8">
    <location>
        <begin position="373"/>
        <end position="393"/>
    </location>
</feature>
<evidence type="ECO:0000256" key="5">
    <source>
        <dbReference type="ARBA" id="ARBA00022989"/>
    </source>
</evidence>
<keyword evidence="12" id="KW-1185">Reference proteome</keyword>
<dbReference type="RefSeq" id="WP_377716306.1">
    <property type="nucleotide sequence ID" value="NZ_JBHTJM010000010.1"/>
</dbReference>
<evidence type="ECO:0000256" key="2">
    <source>
        <dbReference type="ARBA" id="ARBA00022475"/>
    </source>
</evidence>
<evidence type="ECO:0000256" key="3">
    <source>
        <dbReference type="ARBA" id="ARBA00022692"/>
    </source>
</evidence>
<dbReference type="Gene3D" id="1.10.3210.10">
    <property type="entry name" value="Hypothetical protein af1432"/>
    <property type="match status" value="1"/>
</dbReference>
<feature type="domain" description="HD" evidence="9">
    <location>
        <begin position="31"/>
        <end position="124"/>
    </location>
</feature>
<proteinExistence type="predicted"/>
<keyword evidence="5 8" id="KW-1133">Transmembrane helix</keyword>
<comment type="caution">
    <text evidence="11">The sequence shown here is derived from an EMBL/GenBank/DDBJ whole genome shotgun (WGS) entry which is preliminary data.</text>
</comment>
<evidence type="ECO:0000256" key="6">
    <source>
        <dbReference type="ARBA" id="ARBA00023118"/>
    </source>
</evidence>
<evidence type="ECO:0000256" key="1">
    <source>
        <dbReference type="ARBA" id="ARBA00004236"/>
    </source>
</evidence>
<name>A0ABW3I5J0_9FLAO</name>
<comment type="subcellular location">
    <subcellularLocation>
        <location evidence="1">Cell membrane</location>
    </subcellularLocation>
</comment>
<keyword evidence="4" id="KW-0547">Nucleotide-binding</keyword>
<keyword evidence="3 8" id="KW-0812">Transmembrane</keyword>
<evidence type="ECO:0000313" key="12">
    <source>
        <dbReference type="Proteomes" id="UP001596997"/>
    </source>
</evidence>
<evidence type="ECO:0000259" key="9">
    <source>
        <dbReference type="Pfam" id="PF01966"/>
    </source>
</evidence>
<gene>
    <name evidence="11" type="ORF">ACFQ1O_12150</name>
</gene>
<evidence type="ECO:0000313" key="11">
    <source>
        <dbReference type="EMBL" id="MFD0964757.1"/>
    </source>
</evidence>
<keyword evidence="6" id="KW-0051">Antiviral defense</keyword>
<dbReference type="InterPro" id="IPR003607">
    <property type="entry name" value="HD/PDEase_dom"/>
</dbReference>
<dbReference type="InterPro" id="IPR043760">
    <property type="entry name" value="PycTM_dom"/>
</dbReference>
<feature type="domain" description="Pycsar effector protein" evidence="10">
    <location>
        <begin position="227"/>
        <end position="389"/>
    </location>
</feature>
<dbReference type="EMBL" id="JBHTJM010000010">
    <property type="protein sequence ID" value="MFD0964757.1"/>
    <property type="molecule type" value="Genomic_DNA"/>
</dbReference>
<sequence length="396" mass="45668">MDNLLKDIKEYVFNLLQEELPPHIIYHNFPHTLRVIEKLQELIKGENVTEKEALLLNIAAWFHDTGFVKGPKNHEESGVVIAKKFLGDRISKEDFSVVEKLILSTKMGTKPSSKLERIIKDADCSHLSSKSFNQTSELLKEELRLTGAADYSDLDWKKGNIKFLTGHQFYTNYAIENWQERKQSNLLDIFKTVKKLEKERKADKQKKKTQKEKDRKAELPEKGVETMFRVTLRNHNKLSQIADTKANILLSVNAILISIALSNLVPRLDNPSNSHLIIPTVILIGFSVVSIIFAIQSTRPKVTEGQFTKDDVENKKVNLLFFGNFHQMSLNEFSWGMKEVMKDKDYLYNSMIKDLYFLGLVLNKKYKLLRTTYTIFTIGIVVSVVSFFVAFIMRTQ</sequence>
<accession>A0ABW3I5J0</accession>
<evidence type="ECO:0000256" key="8">
    <source>
        <dbReference type="SAM" id="Phobius"/>
    </source>
</evidence>
<keyword evidence="2" id="KW-1003">Cell membrane</keyword>
<keyword evidence="7 8" id="KW-0472">Membrane</keyword>
<evidence type="ECO:0000256" key="7">
    <source>
        <dbReference type="ARBA" id="ARBA00023136"/>
    </source>
</evidence>
<feature type="transmembrane region" description="Helical" evidence="8">
    <location>
        <begin position="276"/>
        <end position="295"/>
    </location>
</feature>
<dbReference type="Pfam" id="PF01966">
    <property type="entry name" value="HD"/>
    <property type="match status" value="1"/>
</dbReference>
<dbReference type="CDD" id="cd00077">
    <property type="entry name" value="HDc"/>
    <property type="match status" value="1"/>
</dbReference>
<dbReference type="Proteomes" id="UP001596997">
    <property type="component" value="Unassembled WGS sequence"/>
</dbReference>
<organism evidence="11 12">
    <name type="scientific">Pseudofulvibacter geojedonensis</name>
    <dbReference type="NCBI Taxonomy" id="1123758"/>
    <lineage>
        <taxon>Bacteria</taxon>
        <taxon>Pseudomonadati</taxon>
        <taxon>Bacteroidota</taxon>
        <taxon>Flavobacteriia</taxon>
        <taxon>Flavobacteriales</taxon>
        <taxon>Flavobacteriaceae</taxon>
        <taxon>Pseudofulvibacter</taxon>
    </lineage>
</organism>
<feature type="transmembrane region" description="Helical" evidence="8">
    <location>
        <begin position="246"/>
        <end position="264"/>
    </location>
</feature>
<dbReference type="SUPFAM" id="SSF109604">
    <property type="entry name" value="HD-domain/PDEase-like"/>
    <property type="match status" value="1"/>
</dbReference>
<reference evidence="12" key="1">
    <citation type="journal article" date="2019" name="Int. J. Syst. Evol. Microbiol.">
        <title>The Global Catalogue of Microorganisms (GCM) 10K type strain sequencing project: providing services to taxonomists for standard genome sequencing and annotation.</title>
        <authorList>
            <consortium name="The Broad Institute Genomics Platform"/>
            <consortium name="The Broad Institute Genome Sequencing Center for Infectious Disease"/>
            <person name="Wu L."/>
            <person name="Ma J."/>
        </authorList>
    </citation>
    <scope>NUCLEOTIDE SEQUENCE [LARGE SCALE GENOMIC DNA]</scope>
    <source>
        <strain evidence="12">CCUG 62114</strain>
    </source>
</reference>
<dbReference type="Pfam" id="PF18967">
    <property type="entry name" value="PycTM"/>
    <property type="match status" value="1"/>
</dbReference>
<dbReference type="InterPro" id="IPR006674">
    <property type="entry name" value="HD_domain"/>
</dbReference>